<dbReference type="InterPro" id="IPR013584">
    <property type="entry name" value="RAP"/>
</dbReference>
<accession>A0AAD9GAS4</accession>
<dbReference type="AlphaFoldDB" id="A0AAD9GAS4"/>
<proteinExistence type="predicted"/>
<evidence type="ECO:0000256" key="1">
    <source>
        <dbReference type="SAM" id="MobiDB-lite"/>
    </source>
</evidence>
<dbReference type="Proteomes" id="UP001195914">
    <property type="component" value="Unassembled WGS sequence"/>
</dbReference>
<name>A0AAD9GAS4_BABDI</name>
<feature type="domain" description="RAP" evidence="2">
    <location>
        <begin position="438"/>
        <end position="496"/>
    </location>
</feature>
<organism evidence="3 4">
    <name type="scientific">Babesia divergens</name>
    <dbReference type="NCBI Taxonomy" id="32595"/>
    <lineage>
        <taxon>Eukaryota</taxon>
        <taxon>Sar</taxon>
        <taxon>Alveolata</taxon>
        <taxon>Apicomplexa</taxon>
        <taxon>Aconoidasida</taxon>
        <taxon>Piroplasmida</taxon>
        <taxon>Babesiidae</taxon>
        <taxon>Babesia</taxon>
    </lineage>
</organism>
<sequence length="540" mass="62072">MLALRASRGVFLTPKLLACSTSAKFHSRAEKPKDTPTPRKELGCSYEHYNIIEKCAKLRSEQLSHSLATTLLSQFIESKYNSSKLRQFLTSGDEARSKDITLNDYFVILKVCSFIDVGDLDLVASLSENVRLAFVDTYKRRESPIYERNDTVLHADYKSKADKERQDDPSHQSCSSAPPEAPPLMDAVRTTCILYNELKILYDPLFRTIGNILMESNADISCQDAELLMRTFAAQNYRDHPLIGTLVSRLEDGHYSIDRSTAISLYKSLSQMELLGQEFSEKLEAHFCSRQDGADGVSFKFSDELDTTELIELGYIKFIQGAADNAVFLFVKSVLEGIANKSDTTSTVADISSQHRRKITLLTAFLKCLSEPCYNTLGDTNLEKIHNIIAAESGYKKFRTTKFVEKVSEHLTKLRIRHETNVYVNGVLLDIIERPRNVVWLCNSYHRFYAASFDPTAESKALERLIRAFGFKTCPINYYQWGRLKVKRTRFAYIRMARYYAINDHRQYDHRYAGWSLPYVWWNTSRQDQMHISNYIKYEP</sequence>
<evidence type="ECO:0000259" key="2">
    <source>
        <dbReference type="PROSITE" id="PS51286"/>
    </source>
</evidence>
<dbReference type="EMBL" id="JAHBMH010000062">
    <property type="protein sequence ID" value="KAK1934937.1"/>
    <property type="molecule type" value="Genomic_DNA"/>
</dbReference>
<evidence type="ECO:0000313" key="3">
    <source>
        <dbReference type="EMBL" id="KAK1934937.1"/>
    </source>
</evidence>
<dbReference type="SMART" id="SM00952">
    <property type="entry name" value="RAP"/>
    <property type="match status" value="1"/>
</dbReference>
<reference evidence="3" key="2">
    <citation type="submission" date="2021-05" db="EMBL/GenBank/DDBJ databases">
        <authorList>
            <person name="Pain A."/>
        </authorList>
    </citation>
    <scope>NUCLEOTIDE SEQUENCE</scope>
    <source>
        <strain evidence="3">1802A</strain>
    </source>
</reference>
<protein>
    <recommendedName>
        <fullName evidence="2">RAP domain-containing protein</fullName>
    </recommendedName>
</protein>
<evidence type="ECO:0000313" key="4">
    <source>
        <dbReference type="Proteomes" id="UP001195914"/>
    </source>
</evidence>
<feature type="compositionally biased region" description="Basic and acidic residues" evidence="1">
    <location>
        <begin position="160"/>
        <end position="170"/>
    </location>
</feature>
<reference evidence="3" key="1">
    <citation type="journal article" date="2014" name="Nucleic Acids Res.">
        <title>The evolutionary dynamics of variant antigen genes in Babesia reveal a history of genomic innovation underlying host-parasite interaction.</title>
        <authorList>
            <person name="Jackson A.P."/>
            <person name="Otto T.D."/>
            <person name="Darby A."/>
            <person name="Ramaprasad A."/>
            <person name="Xia D."/>
            <person name="Echaide I.E."/>
            <person name="Farber M."/>
            <person name="Gahlot S."/>
            <person name="Gamble J."/>
            <person name="Gupta D."/>
            <person name="Gupta Y."/>
            <person name="Jackson L."/>
            <person name="Malandrin L."/>
            <person name="Malas T.B."/>
            <person name="Moussa E."/>
            <person name="Nair M."/>
            <person name="Reid A.J."/>
            <person name="Sanders M."/>
            <person name="Sharma J."/>
            <person name="Tracey A."/>
            <person name="Quail M.A."/>
            <person name="Weir W."/>
            <person name="Wastling J.M."/>
            <person name="Hall N."/>
            <person name="Willadsen P."/>
            <person name="Lingelbach K."/>
            <person name="Shiels B."/>
            <person name="Tait A."/>
            <person name="Berriman M."/>
            <person name="Allred D.R."/>
            <person name="Pain A."/>
        </authorList>
    </citation>
    <scope>NUCLEOTIDE SEQUENCE</scope>
    <source>
        <strain evidence="3">1802A</strain>
    </source>
</reference>
<comment type="caution">
    <text evidence="3">The sequence shown here is derived from an EMBL/GenBank/DDBJ whole genome shotgun (WGS) entry which is preliminary data.</text>
</comment>
<keyword evidence="4" id="KW-1185">Reference proteome</keyword>
<gene>
    <name evidence="3" type="ORF">X943_003491</name>
</gene>
<dbReference type="PROSITE" id="PS51286">
    <property type="entry name" value="RAP"/>
    <property type="match status" value="1"/>
</dbReference>
<feature type="region of interest" description="Disordered" evidence="1">
    <location>
        <begin position="160"/>
        <end position="182"/>
    </location>
</feature>